<evidence type="ECO:0000256" key="3">
    <source>
        <dbReference type="HAMAP-Rule" id="MF_01805"/>
    </source>
</evidence>
<keyword evidence="3" id="KW-0131">Cell cycle</keyword>
<dbReference type="GO" id="GO:0051301">
    <property type="term" value="P:cell division"/>
    <property type="evidence" value="ECO:0007669"/>
    <property type="project" value="UniProtKB-KW"/>
</dbReference>
<dbReference type="GO" id="GO:0005737">
    <property type="term" value="C:cytoplasm"/>
    <property type="evidence" value="ECO:0007669"/>
    <property type="project" value="UniProtKB-SubCell"/>
</dbReference>
<proteinExistence type="inferred from homology"/>
<dbReference type="OrthoDB" id="9811016at2"/>
<evidence type="ECO:0000313" key="5">
    <source>
        <dbReference type="Proteomes" id="UP000037540"/>
    </source>
</evidence>
<sequence length="250" mass="29387">MSLNIKIENFEGPFDLLLHLIKKNEMDIYNIRIYEITTQYLKYLNSMKELDLEVTSEFIVIAATLLEIKSKMLLPKQETEENEDDDEDPRKELINKLLEYKKFKQIANFLKQREENMGFMYSKKPEIIEDIPKDNNNDILKGLTILKLFNVYNNLINTYKNKMNTENVIQREIPLDKFKIEDKMIKISESLSNGETIKFSKLMVNCETKIEAIVTFLALLELIKLRLVAVAQEGNFGEIYLEGIKQNEEE</sequence>
<gene>
    <name evidence="3" type="primary">scpA</name>
    <name evidence="4" type="ORF">ADU74_07595</name>
</gene>
<keyword evidence="3" id="KW-0963">Cytoplasm</keyword>
<comment type="function">
    <text evidence="3">Participates in chromosomal partition during cell division. May act via the formation of a condensin-like complex containing Smc and ScpB that pull DNA away from mid-cell into both cell halves.</text>
</comment>
<dbReference type="Gene3D" id="1.10.10.580">
    <property type="entry name" value="Structural maintenance of chromosome 1. Chain E"/>
    <property type="match status" value="1"/>
</dbReference>
<comment type="subcellular location">
    <subcellularLocation>
        <location evidence="3">Cytoplasm</location>
    </subcellularLocation>
    <text evidence="3">Associated with two foci at the outer edges of the nucleoid region in young cells, and at four foci within both cell halves in older cells.</text>
</comment>
<dbReference type="Gene3D" id="6.10.250.2410">
    <property type="match status" value="1"/>
</dbReference>
<dbReference type="AlphaFoldDB" id="A0A9Q1UXT1"/>
<evidence type="ECO:0000256" key="1">
    <source>
        <dbReference type="ARBA" id="ARBA00022829"/>
    </source>
</evidence>
<evidence type="ECO:0000313" key="4">
    <source>
        <dbReference type="EMBL" id="KOA87433.1"/>
    </source>
</evidence>
<dbReference type="RefSeq" id="WP_013725487.1">
    <property type="nucleotide sequence ID" value="NZ_LGVO01000004.1"/>
</dbReference>
<comment type="subunit">
    <text evidence="3">Component of a cohesin-like complex composed of ScpA, ScpB and the Smc homodimer, in which ScpA and ScpB bind to the head domain of Smc. The presence of the three proteins is required for the association of the complex with DNA.</text>
</comment>
<dbReference type="NCBIfam" id="NF000994">
    <property type="entry name" value="PRK00104.1-3"/>
    <property type="match status" value="1"/>
</dbReference>
<dbReference type="PANTHER" id="PTHR33969">
    <property type="entry name" value="SEGREGATION AND CONDENSATION PROTEIN A"/>
    <property type="match status" value="1"/>
</dbReference>
<protein>
    <recommendedName>
        <fullName evidence="2 3">Segregation and condensation protein A</fullName>
    </recommendedName>
</protein>
<dbReference type="Proteomes" id="UP000037540">
    <property type="component" value="Unassembled WGS sequence"/>
</dbReference>
<comment type="similarity">
    <text evidence="3">Belongs to the ScpA family.</text>
</comment>
<name>A0A9Q1UXT1_CLOBO</name>
<dbReference type="InterPro" id="IPR023093">
    <property type="entry name" value="ScpA-like_C"/>
</dbReference>
<dbReference type="EMBL" id="LGVR01000039">
    <property type="protein sequence ID" value="KOA87433.1"/>
    <property type="molecule type" value="Genomic_DNA"/>
</dbReference>
<dbReference type="Pfam" id="PF02616">
    <property type="entry name" value="SMC_ScpA"/>
    <property type="match status" value="1"/>
</dbReference>
<organism evidence="4 5">
    <name type="scientific">Clostridium botulinum</name>
    <dbReference type="NCBI Taxonomy" id="1491"/>
    <lineage>
        <taxon>Bacteria</taxon>
        <taxon>Bacillati</taxon>
        <taxon>Bacillota</taxon>
        <taxon>Clostridia</taxon>
        <taxon>Eubacteriales</taxon>
        <taxon>Clostridiaceae</taxon>
        <taxon>Clostridium</taxon>
    </lineage>
</organism>
<accession>A0A9Q1UXT1</accession>
<reference evidence="4 5" key="1">
    <citation type="submission" date="2015-07" db="EMBL/GenBank/DDBJ databases">
        <title>Draft genome sequences of 17 French Clostridium botulinum group III.</title>
        <authorList>
            <person name="Woudstra C."/>
            <person name="Le Marechal C."/>
            <person name="Souillard R."/>
            <person name="Bayon-Auboyer M.-H."/>
            <person name="Dessouter D."/>
            <person name="Fach P."/>
        </authorList>
    </citation>
    <scope>NUCLEOTIDE SEQUENCE [LARGE SCALE GENOMIC DNA]</scope>
    <source>
        <strain evidence="4 5">12LNRI-CD</strain>
    </source>
</reference>
<dbReference type="GO" id="GO:0007059">
    <property type="term" value="P:chromosome segregation"/>
    <property type="evidence" value="ECO:0007669"/>
    <property type="project" value="UniProtKB-UniRule"/>
</dbReference>
<evidence type="ECO:0000256" key="2">
    <source>
        <dbReference type="ARBA" id="ARBA00044777"/>
    </source>
</evidence>
<keyword evidence="1 3" id="KW-0159">Chromosome partition</keyword>
<dbReference type="InterPro" id="IPR003768">
    <property type="entry name" value="ScpA"/>
</dbReference>
<dbReference type="PANTHER" id="PTHR33969:SF2">
    <property type="entry name" value="SEGREGATION AND CONDENSATION PROTEIN A"/>
    <property type="match status" value="1"/>
</dbReference>
<dbReference type="GO" id="GO:0006260">
    <property type="term" value="P:DNA replication"/>
    <property type="evidence" value="ECO:0007669"/>
    <property type="project" value="UniProtKB-UniRule"/>
</dbReference>
<dbReference type="HAMAP" id="MF_01805">
    <property type="entry name" value="ScpA"/>
    <property type="match status" value="1"/>
</dbReference>
<comment type="caution">
    <text evidence="4">The sequence shown here is derived from an EMBL/GenBank/DDBJ whole genome shotgun (WGS) entry which is preliminary data.</text>
</comment>
<keyword evidence="3" id="KW-0132">Cell division</keyword>